<proteinExistence type="predicted"/>
<keyword evidence="5" id="KW-1185">Reference proteome</keyword>
<organism evidence="4 5">
    <name type="scientific">Corallococcus praedator</name>
    <dbReference type="NCBI Taxonomy" id="2316724"/>
    <lineage>
        <taxon>Bacteria</taxon>
        <taxon>Pseudomonadati</taxon>
        <taxon>Myxococcota</taxon>
        <taxon>Myxococcia</taxon>
        <taxon>Myxococcales</taxon>
        <taxon>Cystobacterineae</taxon>
        <taxon>Myxococcaceae</taxon>
        <taxon>Corallococcus</taxon>
    </lineage>
</organism>
<dbReference type="PANTHER" id="PTHR34216:SF3">
    <property type="entry name" value="POLY-BETA-1,6-N-ACETYL-D-GLUCOSAMINE N-DEACETYLASE"/>
    <property type="match status" value="1"/>
</dbReference>
<evidence type="ECO:0000256" key="1">
    <source>
        <dbReference type="ARBA" id="ARBA00004613"/>
    </source>
</evidence>
<dbReference type="EMBL" id="RAWI01000003">
    <property type="protein sequence ID" value="RKI17311.1"/>
    <property type="molecule type" value="Genomic_DNA"/>
</dbReference>
<dbReference type="InterPro" id="IPR011330">
    <property type="entry name" value="Glyco_hydro/deAcase_b/a-brl"/>
</dbReference>
<name>A0ABX9QSP4_9BACT</name>
<dbReference type="PANTHER" id="PTHR34216">
    <property type="match status" value="1"/>
</dbReference>
<keyword evidence="2" id="KW-0732">Signal</keyword>
<reference evidence="4 5" key="1">
    <citation type="submission" date="2018-09" db="EMBL/GenBank/DDBJ databases">
        <authorList>
            <person name="Livingstone P.G."/>
            <person name="Whitworth D.E."/>
        </authorList>
    </citation>
    <scope>NUCLEOTIDE SEQUENCE [LARGE SCALE GENOMIC DNA]</scope>
    <source>
        <strain evidence="4 5">CA031B</strain>
    </source>
</reference>
<evidence type="ECO:0000256" key="2">
    <source>
        <dbReference type="ARBA" id="ARBA00022729"/>
    </source>
</evidence>
<comment type="caution">
    <text evidence="4">The sequence shown here is derived from an EMBL/GenBank/DDBJ whole genome shotgun (WGS) entry which is preliminary data.</text>
</comment>
<evidence type="ECO:0000313" key="4">
    <source>
        <dbReference type="EMBL" id="RKI17311.1"/>
    </source>
</evidence>
<protein>
    <submittedName>
        <fullName evidence="4">Polysaccharide deacetylase family protein</fullName>
    </submittedName>
</protein>
<gene>
    <name evidence="4" type="ORF">D7Y13_00950</name>
</gene>
<sequence>MSVRREQTAENATACDRGGPMTHVLMLHRVMPNQPTAFSLPSCYRLRGTALTPEEFGRVLETGPFRALDEVVDALSRGEPPPPGQVLTFDDGYREWGEVVAPRLEEQGHRATFFVCPAFLSEAKEAHPVDVFYWLLDHAECPRFECPLPDGTLVQGSLESQEGKSTLVTGALKRFVVRGERAQVREVLRELAQALRIEVPDGLAKTLYPSERELEGLASAGHLLGGHGVSHQHLPVLSKAEAALEISNALAWVARLSGGHPAPFAYPDGAFDPATEHRVAQAGATCALTCVPGAVTRESALFRLPREFVTPWHPRVAVPPAPSGGAA</sequence>
<comment type="subcellular location">
    <subcellularLocation>
        <location evidence="1">Secreted</location>
    </subcellularLocation>
</comment>
<dbReference type="CDD" id="cd10918">
    <property type="entry name" value="CE4_NodB_like_5s_6s"/>
    <property type="match status" value="1"/>
</dbReference>
<accession>A0ABX9QSP4</accession>
<feature type="domain" description="NodB homology" evidence="3">
    <location>
        <begin position="212"/>
        <end position="286"/>
    </location>
</feature>
<dbReference type="Gene3D" id="3.20.20.370">
    <property type="entry name" value="Glycoside hydrolase/deacetylase"/>
    <property type="match status" value="1"/>
</dbReference>
<dbReference type="SUPFAM" id="SSF88713">
    <property type="entry name" value="Glycoside hydrolase/deacetylase"/>
    <property type="match status" value="1"/>
</dbReference>
<dbReference type="Pfam" id="PF01522">
    <property type="entry name" value="Polysacc_deac_1"/>
    <property type="match status" value="2"/>
</dbReference>
<evidence type="ECO:0000313" key="5">
    <source>
        <dbReference type="Proteomes" id="UP000278907"/>
    </source>
</evidence>
<feature type="domain" description="NodB homology" evidence="3">
    <location>
        <begin position="80"/>
        <end position="119"/>
    </location>
</feature>
<dbReference type="Proteomes" id="UP000278907">
    <property type="component" value="Unassembled WGS sequence"/>
</dbReference>
<dbReference type="InterPro" id="IPR051398">
    <property type="entry name" value="Polysacch_Deacetylase"/>
</dbReference>
<evidence type="ECO:0000259" key="3">
    <source>
        <dbReference type="Pfam" id="PF01522"/>
    </source>
</evidence>
<dbReference type="InterPro" id="IPR002509">
    <property type="entry name" value="NODB_dom"/>
</dbReference>